<dbReference type="SUPFAM" id="SSF52540">
    <property type="entry name" value="P-loop containing nucleoside triphosphate hydrolases"/>
    <property type="match status" value="1"/>
</dbReference>
<keyword evidence="2 4" id="KW-0067">ATP-binding</keyword>
<name>A0ABZ3IX04_SPOA4</name>
<keyword evidence="5" id="KW-1185">Reference proteome</keyword>
<accession>A0ABZ3IX04</accession>
<keyword evidence="4" id="KW-0449">Lipoprotein</keyword>
<dbReference type="InterPro" id="IPR003593">
    <property type="entry name" value="AAA+_ATPase"/>
</dbReference>
<dbReference type="Proteomes" id="UP000216052">
    <property type="component" value="Chromosome"/>
</dbReference>
<feature type="domain" description="ABC transporter" evidence="3">
    <location>
        <begin position="6"/>
        <end position="219"/>
    </location>
</feature>
<evidence type="ECO:0000259" key="3">
    <source>
        <dbReference type="PROSITE" id="PS50893"/>
    </source>
</evidence>
<keyword evidence="1" id="KW-0547">Nucleotide-binding</keyword>
<evidence type="ECO:0000256" key="2">
    <source>
        <dbReference type="ARBA" id="ARBA00022840"/>
    </source>
</evidence>
<evidence type="ECO:0000313" key="5">
    <source>
        <dbReference type="Proteomes" id="UP000216052"/>
    </source>
</evidence>
<evidence type="ECO:0000313" key="4">
    <source>
        <dbReference type="EMBL" id="XFO70550.1"/>
    </source>
</evidence>
<gene>
    <name evidence="4" type="primary">lolD_1</name>
    <name evidence="4" type="ORF">SPACI_005490</name>
</gene>
<dbReference type="PANTHER" id="PTHR24220">
    <property type="entry name" value="IMPORT ATP-BINDING PROTEIN"/>
    <property type="match status" value="1"/>
</dbReference>
<sequence>MNKIRIELNAIHKSFGKADILKGIDFIAAAGTTTSITGNSGEGKTTLLSIMGLLQKQTSGSILINGKEIADTGIAELSRIRAARFGYLFQTPRLVGSLTALENILVCPAFAGKNDMRKRAIALLDTFDMGKRLDYKPEQLSIGQMRRVALARALVMEPDILLADEPTNDLDPTVSQIVTSSLFKAGENGTAVVIVTHDRSLAAKTDCEYHLADGILHHVR</sequence>
<reference evidence="4" key="1">
    <citation type="submission" date="2024-05" db="EMBL/GenBank/DDBJ databases">
        <title>Isolation and characterization of Sporomusa carbonis sp. nov., a carboxydotrophic hydrogenogen in the genus of Sporomusa isolated from a charcoal burning pile.</title>
        <authorList>
            <person name="Boeer T."/>
            <person name="Rosenbaum F."/>
            <person name="Eysell L."/>
            <person name="Mueller V."/>
            <person name="Daniel R."/>
            <person name="Poehlein A."/>
        </authorList>
    </citation>
    <scope>NUCLEOTIDE SEQUENCE [LARGE SCALE GENOMIC DNA]</scope>
    <source>
        <strain evidence="4">DSM 3132</strain>
    </source>
</reference>
<dbReference type="SMART" id="SM00382">
    <property type="entry name" value="AAA"/>
    <property type="match status" value="1"/>
</dbReference>
<protein>
    <submittedName>
        <fullName evidence="4">Lipoprotein-releasing system ATP-binding protein LolD</fullName>
        <ecNumber evidence="4">3.6.3.-</ecNumber>
    </submittedName>
</protein>
<dbReference type="InterPro" id="IPR027417">
    <property type="entry name" value="P-loop_NTPase"/>
</dbReference>
<dbReference type="Pfam" id="PF00005">
    <property type="entry name" value="ABC_tran"/>
    <property type="match status" value="1"/>
</dbReference>
<proteinExistence type="predicted"/>
<dbReference type="Gene3D" id="3.40.50.300">
    <property type="entry name" value="P-loop containing nucleotide triphosphate hydrolases"/>
    <property type="match status" value="1"/>
</dbReference>
<dbReference type="EMBL" id="CP155571">
    <property type="protein sequence ID" value="XFO70550.1"/>
    <property type="molecule type" value="Genomic_DNA"/>
</dbReference>
<dbReference type="PROSITE" id="PS50893">
    <property type="entry name" value="ABC_TRANSPORTER_2"/>
    <property type="match status" value="1"/>
</dbReference>
<dbReference type="GO" id="GO:0005524">
    <property type="term" value="F:ATP binding"/>
    <property type="evidence" value="ECO:0007669"/>
    <property type="project" value="UniProtKB-KW"/>
</dbReference>
<organism evidence="4 5">
    <name type="scientific">Sporomusa acidovorans (strain ATCC 49682 / DSM 3132 / Mol)</name>
    <dbReference type="NCBI Taxonomy" id="1123286"/>
    <lineage>
        <taxon>Bacteria</taxon>
        <taxon>Bacillati</taxon>
        <taxon>Bacillota</taxon>
        <taxon>Negativicutes</taxon>
        <taxon>Selenomonadales</taxon>
        <taxon>Sporomusaceae</taxon>
        <taxon>Sporomusa</taxon>
    </lineage>
</organism>
<dbReference type="GO" id="GO:0016787">
    <property type="term" value="F:hydrolase activity"/>
    <property type="evidence" value="ECO:0007669"/>
    <property type="project" value="UniProtKB-KW"/>
</dbReference>
<dbReference type="RefSeq" id="WP_169716733.1">
    <property type="nucleotide sequence ID" value="NZ_CP155571.1"/>
</dbReference>
<dbReference type="InterPro" id="IPR015854">
    <property type="entry name" value="ABC_transpr_LolD-like"/>
</dbReference>
<keyword evidence="4" id="KW-0378">Hydrolase</keyword>
<dbReference type="EC" id="3.6.3.-" evidence="4"/>
<evidence type="ECO:0000256" key="1">
    <source>
        <dbReference type="ARBA" id="ARBA00022741"/>
    </source>
</evidence>
<dbReference type="InterPro" id="IPR003439">
    <property type="entry name" value="ABC_transporter-like_ATP-bd"/>
</dbReference>